<keyword evidence="7" id="KW-0479">Metal-binding</keyword>
<reference evidence="17" key="2">
    <citation type="submission" date="2021-12" db="EMBL/GenBank/DDBJ databases">
        <title>Resequencing data analysis of finger millet.</title>
        <authorList>
            <person name="Hatakeyama M."/>
            <person name="Aluri S."/>
            <person name="Balachadran M.T."/>
            <person name="Sivarajan S.R."/>
            <person name="Poveda L."/>
            <person name="Shimizu-Inatsugi R."/>
            <person name="Schlapbach R."/>
            <person name="Sreeman S.M."/>
            <person name="Shimizu K.K."/>
        </authorList>
    </citation>
    <scope>NUCLEOTIDE SEQUENCE</scope>
</reference>
<organism evidence="17 18">
    <name type="scientific">Eleusine coracana subsp. coracana</name>
    <dbReference type="NCBI Taxonomy" id="191504"/>
    <lineage>
        <taxon>Eukaryota</taxon>
        <taxon>Viridiplantae</taxon>
        <taxon>Streptophyta</taxon>
        <taxon>Embryophyta</taxon>
        <taxon>Tracheophyta</taxon>
        <taxon>Spermatophyta</taxon>
        <taxon>Magnoliopsida</taxon>
        <taxon>Liliopsida</taxon>
        <taxon>Poales</taxon>
        <taxon>Poaceae</taxon>
        <taxon>PACMAD clade</taxon>
        <taxon>Chloridoideae</taxon>
        <taxon>Cynodonteae</taxon>
        <taxon>Eleusininae</taxon>
        <taxon>Eleusine</taxon>
    </lineage>
</organism>
<dbReference type="FunFam" id="1.10.286.10:FF:000006">
    <property type="entry name" value="GTP cyclohydrolase 1"/>
    <property type="match status" value="1"/>
</dbReference>
<dbReference type="GO" id="GO:0046654">
    <property type="term" value="P:tetrahydrofolate biosynthetic process"/>
    <property type="evidence" value="ECO:0007669"/>
    <property type="project" value="InterPro"/>
</dbReference>
<dbReference type="GO" id="GO:0008270">
    <property type="term" value="F:zinc ion binding"/>
    <property type="evidence" value="ECO:0007669"/>
    <property type="project" value="TreeGrafter"/>
</dbReference>
<evidence type="ECO:0000256" key="9">
    <source>
        <dbReference type="ARBA" id="ARBA00022801"/>
    </source>
</evidence>
<dbReference type="FunFam" id="3.30.1130.10:FF:000007">
    <property type="entry name" value="GTP cyclohydrolase 1"/>
    <property type="match status" value="1"/>
</dbReference>
<dbReference type="InterPro" id="IPR001474">
    <property type="entry name" value="GTP_CycHdrlase_I"/>
</dbReference>
<dbReference type="Gene3D" id="1.10.286.10">
    <property type="match status" value="2"/>
</dbReference>
<sequence>MGALEEAHLAAAVAAACACEEEEEDDLELLTGEGEAVAAWEDAIEPAVRALLVGLGEDDRRDGLRRTPKRVAKAFRDGTRGYKQKVKDIVQGALFPEVGVDKRTGSAGGTGGQVVVRDIELFSYCESCLLPFSIGCHVGYVPSGGRVVGLSKLSRVADVFAKRLQNPQRLANEIGGALHASIQPAGVAVALQCWHIPLPENLECKSLKGWLRTSHTSCSGVFEGDNSTFWSDFMALLKLRGIDMEMDNHSVAISWCPLRSLEVPLSNGHCKKSTANGTILPKTVSTPSNMVSAVTSMLLSLGEDPQRKELLGTPQRYLQWMMRFRACNIDVKLNGFTLNSFSVYEKPGGDKADHQAIRSELHLPFCAQCEHHLLPFYGVVHIGYFGNGSGEGIDRSHFQALVHFYGCKLQVQERMTRQIAEAVYSVSRSGAMVVVEANHICMISRGIEKIRSSTATIAVLGKFLTDTSAKACFLQNVLDTAALNSDSTKVPTGRKRDQRGSIVPTSKQVTHTSHEPTALLTRRHLSRDDRLVRWNTRLGCRPRARGTPATVQTPAPLGLRLFDDARGEQPLLLCCRAMTCSLTDLAMGLIYRQAPGLSLVLDSQIAMPRIYYR</sequence>
<keyword evidence="8" id="KW-0547">Nucleotide-binding</keyword>
<dbReference type="EMBL" id="BQKI01000079">
    <property type="protein sequence ID" value="GJN26141.1"/>
    <property type="molecule type" value="Genomic_DNA"/>
</dbReference>
<dbReference type="GO" id="GO:0046656">
    <property type="term" value="P:folic acid biosynthetic process"/>
    <property type="evidence" value="ECO:0007669"/>
    <property type="project" value="UniProtKB-ARBA"/>
</dbReference>
<dbReference type="FunFam" id="3.30.1130.10:FF:000008">
    <property type="entry name" value="GTP cyclohydrolase 1"/>
    <property type="match status" value="1"/>
</dbReference>
<dbReference type="Proteomes" id="UP001054889">
    <property type="component" value="Unassembled WGS sequence"/>
</dbReference>
<reference evidence="17" key="1">
    <citation type="journal article" date="2018" name="DNA Res.">
        <title>Multiple hybrid de novo genome assembly of finger millet, an orphan allotetraploid crop.</title>
        <authorList>
            <person name="Hatakeyama M."/>
            <person name="Aluri S."/>
            <person name="Balachadran M.T."/>
            <person name="Sivarajan S.R."/>
            <person name="Patrignani A."/>
            <person name="Gruter S."/>
            <person name="Poveda L."/>
            <person name="Shimizu-Inatsugi R."/>
            <person name="Baeten J."/>
            <person name="Francoijs K.J."/>
            <person name="Nataraja K.N."/>
            <person name="Reddy Y.A.N."/>
            <person name="Phadnis S."/>
            <person name="Ravikumar R.L."/>
            <person name="Schlapbach R."/>
            <person name="Sreeman S.M."/>
            <person name="Shimizu K.K."/>
        </authorList>
    </citation>
    <scope>NUCLEOTIDE SEQUENCE</scope>
</reference>
<dbReference type="GO" id="GO:0003934">
    <property type="term" value="F:GTP cyclohydrolase I activity"/>
    <property type="evidence" value="ECO:0007669"/>
    <property type="project" value="UniProtKB-EC"/>
</dbReference>
<proteinExistence type="inferred from homology"/>
<evidence type="ECO:0000256" key="12">
    <source>
        <dbReference type="ARBA" id="ARBA00023134"/>
    </source>
</evidence>
<evidence type="ECO:0000256" key="6">
    <source>
        <dbReference type="ARBA" id="ARBA00017272"/>
    </source>
</evidence>
<evidence type="ECO:0000256" key="13">
    <source>
        <dbReference type="ARBA" id="ARBA00030854"/>
    </source>
</evidence>
<evidence type="ECO:0000259" key="16">
    <source>
        <dbReference type="Pfam" id="PF01227"/>
    </source>
</evidence>
<dbReference type="GO" id="GO:0006729">
    <property type="term" value="P:tetrahydrobiopterin biosynthetic process"/>
    <property type="evidence" value="ECO:0007669"/>
    <property type="project" value="UniProtKB-KW"/>
</dbReference>
<evidence type="ECO:0000256" key="2">
    <source>
        <dbReference type="ARBA" id="ARBA00005080"/>
    </source>
</evidence>
<comment type="subunit">
    <text evidence="4">Homodimer.</text>
</comment>
<dbReference type="EC" id="3.5.4.16" evidence="5"/>
<keyword evidence="12" id="KW-0342">GTP-binding</keyword>
<evidence type="ECO:0000313" key="18">
    <source>
        <dbReference type="Proteomes" id="UP001054889"/>
    </source>
</evidence>
<evidence type="ECO:0000256" key="8">
    <source>
        <dbReference type="ARBA" id="ARBA00022741"/>
    </source>
</evidence>
<evidence type="ECO:0000256" key="1">
    <source>
        <dbReference type="ARBA" id="ARBA00001052"/>
    </source>
</evidence>
<dbReference type="Gene3D" id="3.30.1130.10">
    <property type="match status" value="2"/>
</dbReference>
<protein>
    <recommendedName>
        <fullName evidence="6">GTP cyclohydrolase 1</fullName>
        <ecNumber evidence="5">3.5.4.16</ecNumber>
    </recommendedName>
    <alternativeName>
        <fullName evidence="13">GTP cyclohydrolase I</fullName>
    </alternativeName>
</protein>
<dbReference type="AlphaFoldDB" id="A0AAV5EU86"/>
<comment type="pathway">
    <text evidence="2">Cofactor biosynthesis; 7,8-dihydroneopterin triphosphate biosynthesis; 7,8-dihydroneopterin triphosphate from GTP: step 1/1.</text>
</comment>
<comment type="caution">
    <text evidence="17">The sequence shown here is derived from an EMBL/GenBank/DDBJ whole genome shotgun (WGS) entry which is preliminary data.</text>
</comment>
<keyword evidence="11" id="KW-0783">Tetrahydrobiopterin biosynthesis</keyword>
<evidence type="ECO:0000313" key="17">
    <source>
        <dbReference type="EMBL" id="GJN26141.1"/>
    </source>
</evidence>
<feature type="region of interest" description="Disordered" evidence="15">
    <location>
        <begin position="486"/>
        <end position="515"/>
    </location>
</feature>
<dbReference type="SUPFAM" id="SSF55620">
    <property type="entry name" value="Tetrahydrobiopterin biosynthesis enzymes-like"/>
    <property type="match status" value="2"/>
</dbReference>
<evidence type="ECO:0000256" key="14">
    <source>
        <dbReference type="ARBA" id="ARBA00055676"/>
    </source>
</evidence>
<feature type="domain" description="GTP cyclohydrolase I" evidence="16">
    <location>
        <begin position="292"/>
        <end position="476"/>
    </location>
</feature>
<name>A0AAV5EU86_ELECO</name>
<comment type="function">
    <text evidence="14">GTP cyclohydrolase 1 is the first enzyme in the biosynthetic pathway leading to folic acid.</text>
</comment>
<dbReference type="PANTHER" id="PTHR11109">
    <property type="entry name" value="GTP CYCLOHYDROLASE I"/>
    <property type="match status" value="1"/>
</dbReference>
<dbReference type="GO" id="GO:0005737">
    <property type="term" value="C:cytoplasm"/>
    <property type="evidence" value="ECO:0007669"/>
    <property type="project" value="TreeGrafter"/>
</dbReference>
<comment type="similarity">
    <text evidence="3">Belongs to the GTP cyclohydrolase I family.</text>
</comment>
<evidence type="ECO:0000256" key="10">
    <source>
        <dbReference type="ARBA" id="ARBA00022833"/>
    </source>
</evidence>
<dbReference type="InterPro" id="IPR020602">
    <property type="entry name" value="GTP_CycHdrlase_I_dom"/>
</dbReference>
<keyword evidence="18" id="KW-1185">Reference proteome</keyword>
<evidence type="ECO:0000256" key="15">
    <source>
        <dbReference type="SAM" id="MobiDB-lite"/>
    </source>
</evidence>
<dbReference type="InterPro" id="IPR043134">
    <property type="entry name" value="GTP-CH-I_N"/>
</dbReference>
<accession>A0AAV5EU86</accession>
<evidence type="ECO:0000256" key="11">
    <source>
        <dbReference type="ARBA" id="ARBA00023007"/>
    </source>
</evidence>
<dbReference type="PANTHER" id="PTHR11109:SF7">
    <property type="entry name" value="GTP CYCLOHYDROLASE 1"/>
    <property type="match status" value="1"/>
</dbReference>
<evidence type="ECO:0000256" key="4">
    <source>
        <dbReference type="ARBA" id="ARBA00011738"/>
    </source>
</evidence>
<evidence type="ECO:0000256" key="7">
    <source>
        <dbReference type="ARBA" id="ARBA00022723"/>
    </source>
</evidence>
<keyword evidence="10" id="KW-0862">Zinc</keyword>
<feature type="domain" description="GTP cyclohydrolase I" evidence="16">
    <location>
        <begin position="44"/>
        <end position="198"/>
    </location>
</feature>
<dbReference type="GO" id="GO:0005525">
    <property type="term" value="F:GTP binding"/>
    <property type="evidence" value="ECO:0007669"/>
    <property type="project" value="UniProtKB-KW"/>
</dbReference>
<keyword evidence="9" id="KW-0378">Hydrolase</keyword>
<evidence type="ECO:0000256" key="5">
    <source>
        <dbReference type="ARBA" id="ARBA00012715"/>
    </source>
</evidence>
<evidence type="ECO:0000256" key="3">
    <source>
        <dbReference type="ARBA" id="ARBA00008085"/>
    </source>
</evidence>
<dbReference type="InterPro" id="IPR043133">
    <property type="entry name" value="GTP-CH-I_C/QueF"/>
</dbReference>
<dbReference type="Pfam" id="PF01227">
    <property type="entry name" value="GTP_cyclohydroI"/>
    <property type="match status" value="2"/>
</dbReference>
<comment type="catalytic activity">
    <reaction evidence="1">
        <text>GTP + H2O = 7,8-dihydroneopterin 3'-triphosphate + formate + H(+)</text>
        <dbReference type="Rhea" id="RHEA:17473"/>
        <dbReference type="ChEBI" id="CHEBI:15377"/>
        <dbReference type="ChEBI" id="CHEBI:15378"/>
        <dbReference type="ChEBI" id="CHEBI:15740"/>
        <dbReference type="ChEBI" id="CHEBI:37565"/>
        <dbReference type="ChEBI" id="CHEBI:58462"/>
        <dbReference type="EC" id="3.5.4.16"/>
    </reaction>
</comment>
<gene>
    <name evidence="17" type="primary">gb14049</name>
    <name evidence="17" type="ORF">PR202_gb14049</name>
</gene>